<feature type="region of interest" description="Disordered" evidence="1">
    <location>
        <begin position="1"/>
        <end position="50"/>
    </location>
</feature>
<evidence type="ECO:0000313" key="3">
    <source>
        <dbReference type="Proteomes" id="UP000067448"/>
    </source>
</evidence>
<comment type="caution">
    <text evidence="2">The sequence shown here is derived from an EMBL/GenBank/DDBJ whole genome shotgun (WGS) entry which is preliminary data.</text>
</comment>
<sequence>MQTAVSDGVGIPRGPIPTGVGIRRPTDRHRHAQLPSYASVLPGTTSGTEG</sequence>
<evidence type="ECO:0000313" key="2">
    <source>
        <dbReference type="EMBL" id="GAQ66253.1"/>
    </source>
</evidence>
<evidence type="ECO:0000256" key="1">
    <source>
        <dbReference type="SAM" id="MobiDB-lite"/>
    </source>
</evidence>
<name>A0A100JV51_STRSC</name>
<gene>
    <name evidence="2" type="ORF">SsS58_06683</name>
</gene>
<reference evidence="3" key="1">
    <citation type="submission" date="2015-11" db="EMBL/GenBank/DDBJ databases">
        <authorList>
            <consortium name="Cross-ministerial Strategic Innovation Promotion Program (SIP) consortium"/>
            <person name="Tomihama T."/>
            <person name="Ikenaga M."/>
            <person name="Sakai M."/>
            <person name="Okubo T."/>
            <person name="Ikeda S."/>
        </authorList>
    </citation>
    <scope>NUCLEOTIDE SEQUENCE [LARGE SCALE GENOMIC DNA]</scope>
    <source>
        <strain evidence="3">S58</strain>
    </source>
</reference>
<reference evidence="3" key="3">
    <citation type="submission" date="2016-02" db="EMBL/GenBank/DDBJ databases">
        <title>Draft genome of pathogenic Streptomyces sp. in Japan.</title>
        <authorList>
            <person name="Tomihama T."/>
            <person name="Ikenaga M."/>
            <person name="Sakai M."/>
            <person name="Okubo T."/>
            <person name="Ikeda S."/>
        </authorList>
    </citation>
    <scope>NUCLEOTIDE SEQUENCE [LARGE SCALE GENOMIC DNA]</scope>
    <source>
        <strain evidence="3">S58</strain>
    </source>
</reference>
<proteinExistence type="predicted"/>
<protein>
    <submittedName>
        <fullName evidence="2">Uncharacterized protein</fullName>
    </submittedName>
</protein>
<dbReference type="EMBL" id="BCMM01000038">
    <property type="protein sequence ID" value="GAQ66253.1"/>
    <property type="molecule type" value="Genomic_DNA"/>
</dbReference>
<dbReference type="AlphaFoldDB" id="A0A100JV51"/>
<reference evidence="2 3" key="2">
    <citation type="journal article" date="2016" name="Genome Announc.">
        <title>Draft Genome Sequences of Streptomyces scabiei S58, Streptomyces turgidiscabies T45, and Streptomyces acidiscabies a10, the Pathogens of Potato Common Scab, Isolated in Japan.</title>
        <authorList>
            <person name="Tomihama T."/>
            <person name="Nishi Y."/>
            <person name="Sakai M."/>
            <person name="Ikenaga M."/>
            <person name="Okubo T."/>
            <person name="Ikeda S."/>
        </authorList>
    </citation>
    <scope>NUCLEOTIDE SEQUENCE [LARGE SCALE GENOMIC DNA]</scope>
    <source>
        <strain evidence="2 3">S58</strain>
    </source>
</reference>
<dbReference type="Proteomes" id="UP000067448">
    <property type="component" value="Unassembled WGS sequence"/>
</dbReference>
<organism evidence="2 3">
    <name type="scientific">Streptomyces scabiei</name>
    <dbReference type="NCBI Taxonomy" id="1930"/>
    <lineage>
        <taxon>Bacteria</taxon>
        <taxon>Bacillati</taxon>
        <taxon>Actinomycetota</taxon>
        <taxon>Actinomycetes</taxon>
        <taxon>Kitasatosporales</taxon>
        <taxon>Streptomycetaceae</taxon>
        <taxon>Streptomyces</taxon>
    </lineage>
</organism>
<accession>A0A100JV51</accession>